<accession>A0A382GES2</accession>
<dbReference type="EMBL" id="UINC01054877">
    <property type="protein sequence ID" value="SVB73107.1"/>
    <property type="molecule type" value="Genomic_DNA"/>
</dbReference>
<feature type="domain" description="Reverse transcriptase" evidence="1">
    <location>
        <begin position="52"/>
        <end position="303"/>
    </location>
</feature>
<proteinExistence type="predicted"/>
<dbReference type="InterPro" id="IPR000477">
    <property type="entry name" value="RT_dom"/>
</dbReference>
<sequence>MSKHHQIFNSLVSKKVLDQACVYLYRGVMGLKFFDHNEREYLLINKEKVVKELVQELRSQEGYKPRYAYAYFPPKNELCNRRMLCLHPKDHILRTAFVIELSRMMEEDLLDSCYANRRARGDYSSTNLLVDFGTESWPNFCDWQKKCAEKYKVMLRSDIATFYDSVSHQYFIDRIVKLTGFPDDCEFINLLRKTLEIPIISYSHSENSNTGLHYNILKQGLVIGSITDGYFANLYLHPVDLMMKRKRFEYGRYNDDMRIFGNTREEVISALQMIQEKLMEIGLNLNSSKTSIHEDTESIKIMIRQFQKHDYLEEEDNEESGDTLSKHIDKNFDHIDFEYKGEINGNNCKEFCQWLNNDHFPYEEWKTIFINDLIKIMTNFRESSKFAAWLLVKAMIGDNIPIKIKNHAGTEIAKYLTQKQVCQYSHYRILHHLLHPARRKKCMNILYNYLTKKELKNIFIENLSRKSFELNIISLYGLIFLI</sequence>
<dbReference type="CDD" id="cd01646">
    <property type="entry name" value="RT_Bac_retron_I"/>
    <property type="match status" value="1"/>
</dbReference>
<protein>
    <recommendedName>
        <fullName evidence="1">Reverse transcriptase domain-containing protein</fullName>
    </recommendedName>
</protein>
<dbReference type="SUPFAM" id="SSF56672">
    <property type="entry name" value="DNA/RNA polymerases"/>
    <property type="match status" value="1"/>
</dbReference>
<dbReference type="PANTHER" id="PTHR34047:SF8">
    <property type="entry name" value="PROTEIN YKFC"/>
    <property type="match status" value="1"/>
</dbReference>
<name>A0A382GES2_9ZZZZ</name>
<dbReference type="InterPro" id="IPR043502">
    <property type="entry name" value="DNA/RNA_pol_sf"/>
</dbReference>
<evidence type="ECO:0000259" key="1">
    <source>
        <dbReference type="PROSITE" id="PS50878"/>
    </source>
</evidence>
<organism evidence="2">
    <name type="scientific">marine metagenome</name>
    <dbReference type="NCBI Taxonomy" id="408172"/>
    <lineage>
        <taxon>unclassified sequences</taxon>
        <taxon>metagenomes</taxon>
        <taxon>ecological metagenomes</taxon>
    </lineage>
</organism>
<gene>
    <name evidence="2" type="ORF">METZ01_LOCUS225961</name>
</gene>
<evidence type="ECO:0000313" key="2">
    <source>
        <dbReference type="EMBL" id="SVB73107.1"/>
    </source>
</evidence>
<dbReference type="Pfam" id="PF00078">
    <property type="entry name" value="RVT_1"/>
    <property type="match status" value="1"/>
</dbReference>
<reference evidence="2" key="1">
    <citation type="submission" date="2018-05" db="EMBL/GenBank/DDBJ databases">
        <authorList>
            <person name="Lanie J.A."/>
            <person name="Ng W.-L."/>
            <person name="Kazmierczak K.M."/>
            <person name="Andrzejewski T.M."/>
            <person name="Davidsen T.M."/>
            <person name="Wayne K.J."/>
            <person name="Tettelin H."/>
            <person name="Glass J.I."/>
            <person name="Rusch D."/>
            <person name="Podicherti R."/>
            <person name="Tsui H.-C.T."/>
            <person name="Winkler M.E."/>
        </authorList>
    </citation>
    <scope>NUCLEOTIDE SEQUENCE</scope>
</reference>
<dbReference type="AlphaFoldDB" id="A0A382GES2"/>
<dbReference type="InterPro" id="IPR051083">
    <property type="entry name" value="GrpII_Intron_Splice-Mob/Def"/>
</dbReference>
<dbReference type="PROSITE" id="PS50878">
    <property type="entry name" value="RT_POL"/>
    <property type="match status" value="1"/>
</dbReference>
<dbReference type="PANTHER" id="PTHR34047">
    <property type="entry name" value="NUCLEAR INTRON MATURASE 1, MITOCHONDRIAL-RELATED"/>
    <property type="match status" value="1"/>
</dbReference>
<feature type="non-terminal residue" evidence="2">
    <location>
        <position position="482"/>
    </location>
</feature>